<accession>A0A8X8XVH5</accession>
<keyword evidence="3" id="KW-1185">Reference proteome</keyword>
<reference evidence="2" key="2">
    <citation type="submission" date="2020-08" db="EMBL/GenBank/DDBJ databases">
        <title>Plant Genome Project.</title>
        <authorList>
            <person name="Zhang R.-G."/>
        </authorList>
    </citation>
    <scope>NUCLEOTIDE SEQUENCE</scope>
    <source>
        <strain evidence="2">Huo1</strain>
        <tissue evidence="2">Leaf</tissue>
    </source>
</reference>
<dbReference type="Proteomes" id="UP000298416">
    <property type="component" value="Unassembled WGS sequence"/>
</dbReference>
<dbReference type="PANTHER" id="PTHR34553">
    <property type="entry name" value="OS05G0597400 PROTEIN"/>
    <property type="match status" value="1"/>
</dbReference>
<reference evidence="2" key="1">
    <citation type="submission" date="2018-01" db="EMBL/GenBank/DDBJ databases">
        <authorList>
            <person name="Mao J.F."/>
        </authorList>
    </citation>
    <scope>NUCLEOTIDE SEQUENCE</scope>
    <source>
        <strain evidence="2">Huo1</strain>
        <tissue evidence="2">Leaf</tissue>
    </source>
</reference>
<evidence type="ECO:0000256" key="1">
    <source>
        <dbReference type="SAM" id="MobiDB-lite"/>
    </source>
</evidence>
<feature type="region of interest" description="Disordered" evidence="1">
    <location>
        <begin position="121"/>
        <end position="146"/>
    </location>
</feature>
<dbReference type="AlphaFoldDB" id="A0A8X8XVH5"/>
<comment type="caution">
    <text evidence="2">The sequence shown here is derived from an EMBL/GenBank/DDBJ whole genome shotgun (WGS) entry which is preliminary data.</text>
</comment>
<name>A0A8X8XVH5_SALSN</name>
<proteinExistence type="predicted"/>
<gene>
    <name evidence="2" type="ORF">SASPL_121811</name>
</gene>
<dbReference type="PANTHER" id="PTHR34553:SF4">
    <property type="entry name" value="G1_S-SPECIFIC CYCLIN-E PROTEIN"/>
    <property type="match status" value="1"/>
</dbReference>
<dbReference type="EMBL" id="PNBA02000007">
    <property type="protein sequence ID" value="KAG6419589.1"/>
    <property type="molecule type" value="Genomic_DNA"/>
</dbReference>
<evidence type="ECO:0000313" key="2">
    <source>
        <dbReference type="EMBL" id="KAG6419589.1"/>
    </source>
</evidence>
<organism evidence="2">
    <name type="scientific">Salvia splendens</name>
    <name type="common">Scarlet sage</name>
    <dbReference type="NCBI Taxonomy" id="180675"/>
    <lineage>
        <taxon>Eukaryota</taxon>
        <taxon>Viridiplantae</taxon>
        <taxon>Streptophyta</taxon>
        <taxon>Embryophyta</taxon>
        <taxon>Tracheophyta</taxon>
        <taxon>Spermatophyta</taxon>
        <taxon>Magnoliopsida</taxon>
        <taxon>eudicotyledons</taxon>
        <taxon>Gunneridae</taxon>
        <taxon>Pentapetalae</taxon>
        <taxon>asterids</taxon>
        <taxon>lamiids</taxon>
        <taxon>Lamiales</taxon>
        <taxon>Lamiaceae</taxon>
        <taxon>Nepetoideae</taxon>
        <taxon>Mentheae</taxon>
        <taxon>Salviinae</taxon>
        <taxon>Salvia</taxon>
        <taxon>Salvia subgen. Calosphace</taxon>
        <taxon>core Calosphace</taxon>
    </lineage>
</organism>
<protein>
    <submittedName>
        <fullName evidence="2">Uncharacterized protein</fullName>
    </submittedName>
</protein>
<sequence length="488" mass="55016">MKLVIGVCCSDRSCRAILLWNSPEIEPPLVYSGGTLKEKRGYSDRFSSNGERGRGTLVFPLTSLQIGDLQSYLSHLHLFLANESGNFYILVDNRPWLKDPASLSTHWWQLMVTKSRLSPFANTRGTKESKLSEELPDLQASSPPPTRKQRVLREWFHVIDAMVVSRKDALLPVKKLTNTLIANGVIQRTLYAFIVFEVAWINVHGINYYNEVQTDTSLATEAKIMRRWEFDSIAQADSSIALPRALQLLTFYFVSFDQIFRALRSILCGLVAFLAACNRHRLRYNFIAISVDSRAAKQAELYTSKLNLKFEFVLDQNKLELDLLEKLVEEYLTSRNMADLVLLFHIRRAEMDDSSATGVMATLWSTVYDTVLNQQADQNEMNVHNGVALPHPLVDQQNNDGAEFVDVEVDVVELNAVAMDDVDNADDVDIADQEIANVGNAVQLNAMAMDDMDNADDVEIADQDNANDGNVQVLVPNLFPFVPYDIDE</sequence>
<evidence type="ECO:0000313" key="3">
    <source>
        <dbReference type="Proteomes" id="UP000298416"/>
    </source>
</evidence>